<evidence type="ECO:0000313" key="9">
    <source>
        <dbReference type="Proteomes" id="UP000805841"/>
    </source>
</evidence>
<evidence type="ECO:0000256" key="3">
    <source>
        <dbReference type="ARBA" id="ARBA00023125"/>
    </source>
</evidence>
<organism evidence="8 9">
    <name type="scientific">Pseudomonas typographi</name>
    <dbReference type="NCBI Taxonomy" id="2715964"/>
    <lineage>
        <taxon>Bacteria</taxon>
        <taxon>Pseudomonadati</taxon>
        <taxon>Pseudomonadota</taxon>
        <taxon>Gammaproteobacteria</taxon>
        <taxon>Pseudomonadales</taxon>
        <taxon>Pseudomonadaceae</taxon>
        <taxon>Pseudomonas</taxon>
    </lineage>
</organism>
<dbReference type="RefSeq" id="WP_190424992.1">
    <property type="nucleotide sequence ID" value="NZ_JAAOCA010000037.1"/>
</dbReference>
<dbReference type="SUPFAM" id="SSF52172">
    <property type="entry name" value="CheY-like"/>
    <property type="match status" value="1"/>
</dbReference>
<gene>
    <name evidence="8" type="ORF">HAQ05_22995</name>
</gene>
<dbReference type="PROSITE" id="PS50043">
    <property type="entry name" value="HTH_LUXR_2"/>
    <property type="match status" value="1"/>
</dbReference>
<evidence type="ECO:0000256" key="1">
    <source>
        <dbReference type="ARBA" id="ARBA00022553"/>
    </source>
</evidence>
<dbReference type="PROSITE" id="PS00622">
    <property type="entry name" value="HTH_LUXR_1"/>
    <property type="match status" value="1"/>
</dbReference>
<reference evidence="8 9" key="1">
    <citation type="journal article" date="2020" name="Insects">
        <title>Bacteria Belonging to Pseudomonas typographi sp. nov. from the Bark Beetle Ips typographus Have Genomic Potential to Aid in the Host Ecology.</title>
        <authorList>
            <person name="Peral-Aranega E."/>
            <person name="Saati-Santamaria Z."/>
            <person name="Kolarik M."/>
            <person name="Rivas R."/>
            <person name="Garcia-Fraile P."/>
        </authorList>
    </citation>
    <scope>NUCLEOTIDE SEQUENCE [LARGE SCALE GENOMIC DNA]</scope>
    <source>
        <strain evidence="8 9">CA3A</strain>
    </source>
</reference>
<dbReference type="PANTHER" id="PTHR43214:SF41">
    <property type="entry name" value="NITRATE_NITRITE RESPONSE REGULATOR PROTEIN NARP"/>
    <property type="match status" value="1"/>
</dbReference>
<protein>
    <submittedName>
        <fullName evidence="8">Response regulator transcription factor</fullName>
    </submittedName>
</protein>
<feature type="modified residue" description="4-aspartylphosphate" evidence="5">
    <location>
        <position position="53"/>
    </location>
</feature>
<keyword evidence="2" id="KW-0805">Transcription regulation</keyword>
<evidence type="ECO:0000256" key="4">
    <source>
        <dbReference type="ARBA" id="ARBA00023163"/>
    </source>
</evidence>
<evidence type="ECO:0000256" key="2">
    <source>
        <dbReference type="ARBA" id="ARBA00023015"/>
    </source>
</evidence>
<comment type="caution">
    <text evidence="8">The sequence shown here is derived from an EMBL/GenBank/DDBJ whole genome shotgun (WGS) entry which is preliminary data.</text>
</comment>
<sequence>MRTAIIADDHPFIRAIIRHALQEAAIDVVYEASDGLDTLQGLREQHADLLILDLDMPRLGGLDVMDRLMTAPQRPKVLVLSGHPAEHYAARCMRAGAAGYLCKRHGMAQLVQALGALQAGFIYFPQEINLGMPPRREMAEQAEVVAELSPREMQVLHYLGLGMSNAAIGEQLGISNKTVSSHKRRLLEKFNVHSVIDLAVIVERHGLA</sequence>
<dbReference type="PANTHER" id="PTHR43214">
    <property type="entry name" value="TWO-COMPONENT RESPONSE REGULATOR"/>
    <property type="match status" value="1"/>
</dbReference>
<dbReference type="PRINTS" id="PR00038">
    <property type="entry name" value="HTHLUXR"/>
</dbReference>
<dbReference type="CDD" id="cd06170">
    <property type="entry name" value="LuxR_C_like"/>
    <property type="match status" value="1"/>
</dbReference>
<keyword evidence="4" id="KW-0804">Transcription</keyword>
<evidence type="ECO:0000256" key="5">
    <source>
        <dbReference type="PROSITE-ProRule" id="PRU00169"/>
    </source>
</evidence>
<evidence type="ECO:0000259" key="7">
    <source>
        <dbReference type="PROSITE" id="PS50110"/>
    </source>
</evidence>
<dbReference type="InterPro" id="IPR016032">
    <property type="entry name" value="Sig_transdc_resp-reg_C-effctor"/>
</dbReference>
<dbReference type="InterPro" id="IPR000792">
    <property type="entry name" value="Tscrpt_reg_LuxR_C"/>
</dbReference>
<dbReference type="Proteomes" id="UP000805841">
    <property type="component" value="Unassembled WGS sequence"/>
</dbReference>
<dbReference type="InterPro" id="IPR001789">
    <property type="entry name" value="Sig_transdc_resp-reg_receiver"/>
</dbReference>
<dbReference type="SMART" id="SM00421">
    <property type="entry name" value="HTH_LUXR"/>
    <property type="match status" value="1"/>
</dbReference>
<keyword evidence="9" id="KW-1185">Reference proteome</keyword>
<dbReference type="PROSITE" id="PS50110">
    <property type="entry name" value="RESPONSE_REGULATORY"/>
    <property type="match status" value="1"/>
</dbReference>
<dbReference type="InterPro" id="IPR011006">
    <property type="entry name" value="CheY-like_superfamily"/>
</dbReference>
<dbReference type="InterPro" id="IPR039420">
    <property type="entry name" value="WalR-like"/>
</dbReference>
<evidence type="ECO:0000313" key="8">
    <source>
        <dbReference type="EMBL" id="MBD1601549.1"/>
    </source>
</evidence>
<dbReference type="Pfam" id="PF00196">
    <property type="entry name" value="GerE"/>
    <property type="match status" value="1"/>
</dbReference>
<dbReference type="SMART" id="SM00448">
    <property type="entry name" value="REC"/>
    <property type="match status" value="1"/>
</dbReference>
<name>A0ABR7Z7N1_9PSED</name>
<dbReference type="InterPro" id="IPR058245">
    <property type="entry name" value="NreC/VraR/RcsB-like_REC"/>
</dbReference>
<accession>A0ABR7Z7N1</accession>
<dbReference type="Pfam" id="PF00072">
    <property type="entry name" value="Response_reg"/>
    <property type="match status" value="1"/>
</dbReference>
<feature type="domain" description="HTH luxR-type" evidence="6">
    <location>
        <begin position="141"/>
        <end position="206"/>
    </location>
</feature>
<keyword evidence="1 5" id="KW-0597">Phosphoprotein</keyword>
<evidence type="ECO:0000259" key="6">
    <source>
        <dbReference type="PROSITE" id="PS50043"/>
    </source>
</evidence>
<dbReference type="SUPFAM" id="SSF46894">
    <property type="entry name" value="C-terminal effector domain of the bipartite response regulators"/>
    <property type="match status" value="1"/>
</dbReference>
<dbReference type="EMBL" id="JAAOCA010000037">
    <property type="protein sequence ID" value="MBD1601549.1"/>
    <property type="molecule type" value="Genomic_DNA"/>
</dbReference>
<feature type="domain" description="Response regulatory" evidence="7">
    <location>
        <begin position="3"/>
        <end position="118"/>
    </location>
</feature>
<dbReference type="Gene3D" id="3.40.50.2300">
    <property type="match status" value="1"/>
</dbReference>
<keyword evidence="3" id="KW-0238">DNA-binding</keyword>
<dbReference type="CDD" id="cd17535">
    <property type="entry name" value="REC_NarL-like"/>
    <property type="match status" value="1"/>
</dbReference>
<proteinExistence type="predicted"/>